<reference evidence="11 12" key="1">
    <citation type="journal article" date="2015" name="Genome Announc.">
        <title>Expanding the biotechnology potential of lactobacilli through comparative genomics of 213 strains and associated genera.</title>
        <authorList>
            <person name="Sun Z."/>
            <person name="Harris H.M."/>
            <person name="McCann A."/>
            <person name="Guo C."/>
            <person name="Argimon S."/>
            <person name="Zhang W."/>
            <person name="Yang X."/>
            <person name="Jeffery I.B."/>
            <person name="Cooney J.C."/>
            <person name="Kagawa T.F."/>
            <person name="Liu W."/>
            <person name="Song Y."/>
            <person name="Salvetti E."/>
            <person name="Wrobel A."/>
            <person name="Rasinkangas P."/>
            <person name="Parkhill J."/>
            <person name="Rea M.C."/>
            <person name="O'Sullivan O."/>
            <person name="Ritari J."/>
            <person name="Douillard F.P."/>
            <person name="Paul Ross R."/>
            <person name="Yang R."/>
            <person name="Briner A.E."/>
            <person name="Felis G.E."/>
            <person name="de Vos W.M."/>
            <person name="Barrangou R."/>
            <person name="Klaenhammer T.R."/>
            <person name="Caufield P.W."/>
            <person name="Cui Y."/>
            <person name="Zhang H."/>
            <person name="O'Toole P.W."/>
        </authorList>
    </citation>
    <scope>NUCLEOTIDE SEQUENCE [LARGE SCALE GENOMIC DNA]</scope>
    <source>
        <strain evidence="11 12">ATCC 27304</strain>
    </source>
</reference>
<keyword evidence="2 9" id="KW-0808">Transferase</keyword>
<feature type="binding site" evidence="9">
    <location>
        <begin position="88"/>
        <end position="90"/>
    </location>
    <ligand>
        <name>ATP</name>
        <dbReference type="ChEBI" id="CHEBI:30616"/>
    </ligand>
</feature>
<dbReference type="NCBIfam" id="TIGR00125">
    <property type="entry name" value="cyt_tran_rel"/>
    <property type="match status" value="1"/>
</dbReference>
<proteinExistence type="inferred from homology"/>
<dbReference type="InterPro" id="IPR001980">
    <property type="entry name" value="PPAT"/>
</dbReference>
<dbReference type="AlphaFoldDB" id="A0A0R2G246"/>
<dbReference type="PANTHER" id="PTHR21342">
    <property type="entry name" value="PHOSPHOPANTETHEINE ADENYLYLTRANSFERASE"/>
    <property type="match status" value="1"/>
</dbReference>
<dbReference type="SUPFAM" id="SSF52374">
    <property type="entry name" value="Nucleotidylyl transferase"/>
    <property type="match status" value="1"/>
</dbReference>
<evidence type="ECO:0000256" key="4">
    <source>
        <dbReference type="ARBA" id="ARBA00022741"/>
    </source>
</evidence>
<dbReference type="NCBIfam" id="TIGR01510">
    <property type="entry name" value="coaD_prev_kdtB"/>
    <property type="match status" value="1"/>
</dbReference>
<evidence type="ECO:0000256" key="8">
    <source>
        <dbReference type="ARBA" id="ARBA00029346"/>
    </source>
</evidence>
<dbReference type="PATRIC" id="fig|1618.3.peg.150"/>
<comment type="cofactor">
    <cofactor evidence="9">
        <name>Mg(2+)</name>
        <dbReference type="ChEBI" id="CHEBI:18420"/>
    </cofactor>
</comment>
<keyword evidence="3 9" id="KW-0548">Nucleotidyltransferase</keyword>
<dbReference type="EC" id="2.7.7.3" evidence="9"/>
<evidence type="ECO:0000256" key="2">
    <source>
        <dbReference type="ARBA" id="ARBA00022679"/>
    </source>
</evidence>
<gene>
    <name evidence="9" type="primary">coaD</name>
    <name evidence="11" type="ORF">IV36_GL000150</name>
</gene>
<keyword evidence="7 9" id="KW-0173">Coenzyme A biosynthesis</keyword>
<evidence type="ECO:0000256" key="7">
    <source>
        <dbReference type="ARBA" id="ARBA00022993"/>
    </source>
</evidence>
<feature type="binding site" evidence="9">
    <location>
        <position position="98"/>
    </location>
    <ligand>
        <name>ATP</name>
        <dbReference type="ChEBI" id="CHEBI:30616"/>
    </ligand>
</feature>
<dbReference type="GO" id="GO:0015937">
    <property type="term" value="P:coenzyme A biosynthetic process"/>
    <property type="evidence" value="ECO:0007669"/>
    <property type="project" value="UniProtKB-UniRule"/>
</dbReference>
<feature type="binding site" evidence="9">
    <location>
        <position position="16"/>
    </location>
    <ligand>
        <name>ATP</name>
        <dbReference type="ChEBI" id="CHEBI:30616"/>
    </ligand>
</feature>
<dbReference type="PRINTS" id="PR01020">
    <property type="entry name" value="LPSBIOSNTHSS"/>
</dbReference>
<dbReference type="OrthoDB" id="9806661at2"/>
<dbReference type="EMBL" id="JQAR01000001">
    <property type="protein sequence ID" value="KRN34350.1"/>
    <property type="molecule type" value="Genomic_DNA"/>
</dbReference>
<dbReference type="InterPro" id="IPR014729">
    <property type="entry name" value="Rossmann-like_a/b/a_fold"/>
</dbReference>
<feature type="binding site" evidence="9">
    <location>
        <position position="87"/>
    </location>
    <ligand>
        <name>substrate</name>
    </ligand>
</feature>
<evidence type="ECO:0000256" key="5">
    <source>
        <dbReference type="ARBA" id="ARBA00022840"/>
    </source>
</evidence>
<feature type="binding site" evidence="9">
    <location>
        <position position="40"/>
    </location>
    <ligand>
        <name>substrate</name>
    </ligand>
</feature>
<evidence type="ECO:0000256" key="6">
    <source>
        <dbReference type="ARBA" id="ARBA00022842"/>
    </source>
</evidence>
<evidence type="ECO:0000313" key="11">
    <source>
        <dbReference type="EMBL" id="KRN34350.1"/>
    </source>
</evidence>
<dbReference type="GO" id="GO:0005524">
    <property type="term" value="F:ATP binding"/>
    <property type="evidence" value="ECO:0007669"/>
    <property type="project" value="UniProtKB-KW"/>
</dbReference>
<dbReference type="InterPro" id="IPR004821">
    <property type="entry name" value="Cyt_trans-like"/>
</dbReference>
<feature type="site" description="Transition state stabilizer" evidence="9">
    <location>
        <position position="16"/>
    </location>
</feature>
<evidence type="ECO:0000259" key="10">
    <source>
        <dbReference type="Pfam" id="PF01467"/>
    </source>
</evidence>
<keyword evidence="6 9" id="KW-0460">Magnesium</keyword>
<accession>A0A0R2G246</accession>
<dbReference type="STRING" id="1618.IV36_GL000150"/>
<dbReference type="CDD" id="cd02163">
    <property type="entry name" value="PPAT"/>
    <property type="match status" value="1"/>
</dbReference>
<dbReference type="GO" id="GO:0005737">
    <property type="term" value="C:cytoplasm"/>
    <property type="evidence" value="ECO:0007669"/>
    <property type="project" value="UniProtKB-SubCell"/>
</dbReference>
<keyword evidence="5 9" id="KW-0067">ATP-binding</keyword>
<dbReference type="PANTHER" id="PTHR21342:SF1">
    <property type="entry name" value="PHOSPHOPANTETHEINE ADENYLYLTRANSFERASE"/>
    <property type="match status" value="1"/>
</dbReference>
<comment type="similarity">
    <text evidence="9">Belongs to the bacterial CoaD family.</text>
</comment>
<evidence type="ECO:0000256" key="9">
    <source>
        <dbReference type="HAMAP-Rule" id="MF_00151"/>
    </source>
</evidence>
<feature type="binding site" evidence="9">
    <location>
        <position position="8"/>
    </location>
    <ligand>
        <name>substrate</name>
    </ligand>
</feature>
<dbReference type="Gene3D" id="3.40.50.620">
    <property type="entry name" value="HUPs"/>
    <property type="match status" value="1"/>
</dbReference>
<comment type="catalytic activity">
    <reaction evidence="8 9">
        <text>(R)-4'-phosphopantetheine + ATP + H(+) = 3'-dephospho-CoA + diphosphate</text>
        <dbReference type="Rhea" id="RHEA:19801"/>
        <dbReference type="ChEBI" id="CHEBI:15378"/>
        <dbReference type="ChEBI" id="CHEBI:30616"/>
        <dbReference type="ChEBI" id="CHEBI:33019"/>
        <dbReference type="ChEBI" id="CHEBI:57328"/>
        <dbReference type="ChEBI" id="CHEBI:61723"/>
        <dbReference type="EC" id="2.7.7.3"/>
    </reaction>
</comment>
<comment type="pathway">
    <text evidence="9">Cofactor biosynthesis; coenzyme A biosynthesis; CoA from (R)-pantothenate: step 4/5.</text>
</comment>
<feature type="binding site" evidence="9">
    <location>
        <begin position="123"/>
        <end position="129"/>
    </location>
    <ligand>
        <name>ATP</name>
        <dbReference type="ChEBI" id="CHEBI:30616"/>
    </ligand>
</feature>
<sequence>MKAIFPGSFDPITCGHIDLIKRASLIFDEIVVLVMTNTSKSGLFSSAERVALIKNEIQDIANVTVEARENVLTVQAAKDLEAQVILRGLRSSRDFLYETDIAAINKKLNPTLETLFLPTNNEYGHISSSLIKEVAKFDGNLDGLVPPNVQAALKDKLV</sequence>
<dbReference type="RefSeq" id="WP_056990264.1">
    <property type="nucleotide sequence ID" value="NZ_JATAAJ010000001.1"/>
</dbReference>
<evidence type="ECO:0000256" key="3">
    <source>
        <dbReference type="ARBA" id="ARBA00022695"/>
    </source>
</evidence>
<keyword evidence="4 9" id="KW-0547">Nucleotide-binding</keyword>
<name>A0A0R2G246_9LACO</name>
<feature type="binding site" evidence="9">
    <location>
        <position position="73"/>
    </location>
    <ligand>
        <name>substrate</name>
    </ligand>
</feature>
<comment type="subunit">
    <text evidence="9">Homohexamer.</text>
</comment>
<evidence type="ECO:0000256" key="1">
    <source>
        <dbReference type="ARBA" id="ARBA00022490"/>
    </source>
</evidence>
<organism evidence="11 12">
    <name type="scientific">Liquorilactobacillus mali</name>
    <dbReference type="NCBI Taxonomy" id="1618"/>
    <lineage>
        <taxon>Bacteria</taxon>
        <taxon>Bacillati</taxon>
        <taxon>Bacillota</taxon>
        <taxon>Bacilli</taxon>
        <taxon>Lactobacillales</taxon>
        <taxon>Lactobacillaceae</taxon>
        <taxon>Liquorilactobacillus</taxon>
    </lineage>
</organism>
<feature type="binding site" evidence="9">
    <location>
        <begin position="8"/>
        <end position="9"/>
    </location>
    <ligand>
        <name>ATP</name>
        <dbReference type="ChEBI" id="CHEBI:30616"/>
    </ligand>
</feature>
<dbReference type="HAMAP" id="MF_00151">
    <property type="entry name" value="PPAT_bact"/>
    <property type="match status" value="1"/>
</dbReference>
<comment type="subcellular location">
    <subcellularLocation>
        <location evidence="9">Cytoplasm</location>
    </subcellularLocation>
</comment>
<dbReference type="GO" id="GO:0004595">
    <property type="term" value="F:pantetheine-phosphate adenylyltransferase activity"/>
    <property type="evidence" value="ECO:0007669"/>
    <property type="project" value="UniProtKB-UniRule"/>
</dbReference>
<evidence type="ECO:0000313" key="12">
    <source>
        <dbReference type="Proteomes" id="UP000051727"/>
    </source>
</evidence>
<feature type="domain" description="Cytidyltransferase-like" evidence="10">
    <location>
        <begin position="4"/>
        <end position="133"/>
    </location>
</feature>
<dbReference type="UniPathway" id="UPA00241">
    <property type="reaction ID" value="UER00355"/>
</dbReference>
<keyword evidence="1 9" id="KW-0963">Cytoplasm</keyword>
<dbReference type="Pfam" id="PF01467">
    <property type="entry name" value="CTP_transf_like"/>
    <property type="match status" value="1"/>
</dbReference>
<comment type="function">
    <text evidence="9">Reversibly transfers an adenylyl group from ATP to 4'-phosphopantetheine, yielding dephospho-CoA (dPCoA) and pyrophosphate.</text>
</comment>
<protein>
    <recommendedName>
        <fullName evidence="9">Phosphopantetheine adenylyltransferase</fullName>
        <ecNumber evidence="9">2.7.7.3</ecNumber>
    </recommendedName>
    <alternativeName>
        <fullName evidence="9">Dephospho-CoA pyrophosphorylase</fullName>
    </alternativeName>
    <alternativeName>
        <fullName evidence="9">Pantetheine-phosphate adenylyltransferase</fullName>
        <shortName evidence="9">PPAT</shortName>
    </alternativeName>
</protein>
<comment type="caution">
    <text evidence="11">The sequence shown here is derived from an EMBL/GenBank/DDBJ whole genome shotgun (WGS) entry which is preliminary data.</text>
</comment>
<dbReference type="Proteomes" id="UP000051727">
    <property type="component" value="Unassembled WGS sequence"/>
</dbReference>